<evidence type="ECO:0008006" key="3">
    <source>
        <dbReference type="Google" id="ProtNLM"/>
    </source>
</evidence>
<reference evidence="1" key="2">
    <citation type="submission" date="2021-04" db="EMBL/GenBank/DDBJ databases">
        <authorList>
            <person name="Gilroy R."/>
        </authorList>
    </citation>
    <scope>NUCLEOTIDE SEQUENCE</scope>
    <source>
        <strain evidence="1">ChiGjej1B1-98</strain>
    </source>
</reference>
<dbReference type="AlphaFoldDB" id="A0A9D1YTM5"/>
<organism evidence="1 2">
    <name type="scientific">Candidatus Agrococcus pullicola</name>
    <dbReference type="NCBI Taxonomy" id="2838429"/>
    <lineage>
        <taxon>Bacteria</taxon>
        <taxon>Bacillati</taxon>
        <taxon>Actinomycetota</taxon>
        <taxon>Actinomycetes</taxon>
        <taxon>Micrococcales</taxon>
        <taxon>Microbacteriaceae</taxon>
        <taxon>Agrococcus</taxon>
    </lineage>
</organism>
<evidence type="ECO:0000313" key="2">
    <source>
        <dbReference type="Proteomes" id="UP000824005"/>
    </source>
</evidence>
<comment type="caution">
    <text evidence="1">The sequence shown here is derived from an EMBL/GenBank/DDBJ whole genome shotgun (WGS) entry which is preliminary data.</text>
</comment>
<sequence>MHGTTLSSGLFTVGELLVAPSALLVAVTVLRDGLAAHDPQPVSTRVPAQRKPRFVTVTRAGGSMPNPFTESIVLIVQAWDEDKVLGESRAEQTANLCAGLLRASSGTRVAGAKIRHWEPNALPSWFPDDSGIPRFQFTGELRLALNKQ</sequence>
<evidence type="ECO:0000313" key="1">
    <source>
        <dbReference type="EMBL" id="HIY65350.1"/>
    </source>
</evidence>
<accession>A0A9D1YTM5</accession>
<proteinExistence type="predicted"/>
<dbReference type="Proteomes" id="UP000824005">
    <property type="component" value="Unassembled WGS sequence"/>
</dbReference>
<protein>
    <recommendedName>
        <fullName evidence="3">DUF3168 domain-containing protein</fullName>
    </recommendedName>
</protein>
<reference evidence="1" key="1">
    <citation type="journal article" date="2021" name="PeerJ">
        <title>Extensive microbial diversity within the chicken gut microbiome revealed by metagenomics and culture.</title>
        <authorList>
            <person name="Gilroy R."/>
            <person name="Ravi A."/>
            <person name="Getino M."/>
            <person name="Pursley I."/>
            <person name="Horton D.L."/>
            <person name="Alikhan N.F."/>
            <person name="Baker D."/>
            <person name="Gharbi K."/>
            <person name="Hall N."/>
            <person name="Watson M."/>
            <person name="Adriaenssens E.M."/>
            <person name="Foster-Nyarko E."/>
            <person name="Jarju S."/>
            <person name="Secka A."/>
            <person name="Antonio M."/>
            <person name="Oren A."/>
            <person name="Chaudhuri R.R."/>
            <person name="La Ragione R."/>
            <person name="Hildebrand F."/>
            <person name="Pallen M.J."/>
        </authorList>
    </citation>
    <scope>NUCLEOTIDE SEQUENCE</scope>
    <source>
        <strain evidence="1">ChiGjej1B1-98</strain>
    </source>
</reference>
<name>A0A9D1YTM5_9MICO</name>
<dbReference type="EMBL" id="DXDC01000108">
    <property type="protein sequence ID" value="HIY65350.1"/>
    <property type="molecule type" value="Genomic_DNA"/>
</dbReference>
<gene>
    <name evidence="1" type="ORF">H9830_03635</name>
</gene>